<protein>
    <submittedName>
        <fullName evidence="1">Uncharacterized protein</fullName>
    </submittedName>
</protein>
<dbReference type="AlphaFoldDB" id="A0A0E0BH25"/>
<name>A0A0E0BH25_9ORYZ</name>
<dbReference type="Gramene" id="OGLUM11G07420.1">
    <property type="protein sequence ID" value="OGLUM11G07420.1"/>
    <property type="gene ID" value="OGLUM11G07420"/>
</dbReference>
<accession>A0A0E0BH25</accession>
<reference evidence="1" key="1">
    <citation type="submission" date="2015-04" db="UniProtKB">
        <authorList>
            <consortium name="EnsemblPlants"/>
        </authorList>
    </citation>
    <scope>IDENTIFICATION</scope>
</reference>
<keyword evidence="2" id="KW-1185">Reference proteome</keyword>
<reference evidence="1" key="2">
    <citation type="submission" date="2018-05" db="EMBL/GenBank/DDBJ databases">
        <title>OgluRS3 (Oryza glumaepatula Reference Sequence Version 3).</title>
        <authorList>
            <person name="Zhang J."/>
            <person name="Kudrna D."/>
            <person name="Lee S."/>
            <person name="Talag J."/>
            <person name="Welchert J."/>
            <person name="Wing R.A."/>
        </authorList>
    </citation>
    <scope>NUCLEOTIDE SEQUENCE [LARGE SCALE GENOMIC DNA]</scope>
</reference>
<dbReference type="EnsemblPlants" id="OGLUM11G07420.1">
    <property type="protein sequence ID" value="OGLUM11G07420.1"/>
    <property type="gene ID" value="OGLUM11G07420"/>
</dbReference>
<organism evidence="1">
    <name type="scientific">Oryza glumipatula</name>
    <dbReference type="NCBI Taxonomy" id="40148"/>
    <lineage>
        <taxon>Eukaryota</taxon>
        <taxon>Viridiplantae</taxon>
        <taxon>Streptophyta</taxon>
        <taxon>Embryophyta</taxon>
        <taxon>Tracheophyta</taxon>
        <taxon>Spermatophyta</taxon>
        <taxon>Magnoliopsida</taxon>
        <taxon>Liliopsida</taxon>
        <taxon>Poales</taxon>
        <taxon>Poaceae</taxon>
        <taxon>BOP clade</taxon>
        <taxon>Oryzoideae</taxon>
        <taxon>Oryzeae</taxon>
        <taxon>Oryzinae</taxon>
        <taxon>Oryza</taxon>
    </lineage>
</organism>
<evidence type="ECO:0000313" key="1">
    <source>
        <dbReference type="EnsemblPlants" id="OGLUM11G07420.1"/>
    </source>
</evidence>
<dbReference type="Proteomes" id="UP000026961">
    <property type="component" value="Chromosome 11"/>
</dbReference>
<dbReference type="HOGENOM" id="CLU_2926370_0_0_1"/>
<evidence type="ECO:0000313" key="2">
    <source>
        <dbReference type="Proteomes" id="UP000026961"/>
    </source>
</evidence>
<sequence length="61" mass="6360">MAAGAWRIGALDAPRHRRWLAQDAARCGVRAVSSYMAAAVAYSPLESRTTGQGGTLVTGAQ</sequence>
<proteinExistence type="predicted"/>